<dbReference type="OrthoDB" id="2016444at2759"/>
<feature type="transmembrane region" description="Helical" evidence="1">
    <location>
        <begin position="46"/>
        <end position="67"/>
    </location>
</feature>
<keyword evidence="1" id="KW-0812">Transmembrane</keyword>
<sequence>MALLARLQIRASQFFLIMIICQIPIFRVPCRDYICTSPIEVVATQLYTVPYVPLWFLKVLVYPGAVVKQFQNSMLRGGDFLAPQWDTLLEIYNLDYPRDAEEVEVNMTPFRVELFFGCVLAIIGALVSPFYPNRISLFSMMLILWGIMKASYSKTKEDGEVRMLVTLYLALVLSLFSIQMDATLRRTQKAAARPRPFHVKLKAK</sequence>
<dbReference type="PANTHER" id="PTHR35288">
    <property type="entry name" value="TAIL FIBER"/>
    <property type="match status" value="1"/>
</dbReference>
<feature type="transmembrane region" description="Helical" evidence="1">
    <location>
        <begin position="7"/>
        <end position="26"/>
    </location>
</feature>
<feature type="transmembrane region" description="Helical" evidence="1">
    <location>
        <begin position="161"/>
        <end position="178"/>
    </location>
</feature>
<dbReference type="EMBL" id="BFEA01000772">
    <property type="protein sequence ID" value="GBG89934.1"/>
    <property type="molecule type" value="Genomic_DNA"/>
</dbReference>
<feature type="transmembrane region" description="Helical" evidence="1">
    <location>
        <begin position="114"/>
        <end position="131"/>
    </location>
</feature>
<dbReference type="PANTHER" id="PTHR35288:SF3">
    <property type="match status" value="1"/>
</dbReference>
<evidence type="ECO:0000313" key="3">
    <source>
        <dbReference type="Proteomes" id="UP000265515"/>
    </source>
</evidence>
<dbReference type="Gramene" id="GBG89934">
    <property type="protein sequence ID" value="GBG89934"/>
    <property type="gene ID" value="CBR_g49784"/>
</dbReference>
<keyword evidence="3" id="KW-1185">Reference proteome</keyword>
<evidence type="ECO:0000256" key="1">
    <source>
        <dbReference type="SAM" id="Phobius"/>
    </source>
</evidence>
<accession>A0A388M5S0</accession>
<keyword evidence="1" id="KW-0472">Membrane</keyword>
<keyword evidence="1" id="KW-1133">Transmembrane helix</keyword>
<dbReference type="AlphaFoldDB" id="A0A388M5S0"/>
<dbReference type="OMA" id="NLTTRMS"/>
<reference evidence="2 3" key="1">
    <citation type="journal article" date="2018" name="Cell">
        <title>The Chara Genome: Secondary Complexity and Implications for Plant Terrestrialization.</title>
        <authorList>
            <person name="Nishiyama T."/>
            <person name="Sakayama H."/>
            <person name="Vries J.D."/>
            <person name="Buschmann H."/>
            <person name="Saint-Marcoux D."/>
            <person name="Ullrich K.K."/>
            <person name="Haas F.B."/>
            <person name="Vanderstraeten L."/>
            <person name="Becker D."/>
            <person name="Lang D."/>
            <person name="Vosolsobe S."/>
            <person name="Rombauts S."/>
            <person name="Wilhelmsson P.K.I."/>
            <person name="Janitza P."/>
            <person name="Kern R."/>
            <person name="Heyl A."/>
            <person name="Rumpler F."/>
            <person name="Villalobos L.I.A.C."/>
            <person name="Clay J.M."/>
            <person name="Skokan R."/>
            <person name="Toyoda A."/>
            <person name="Suzuki Y."/>
            <person name="Kagoshima H."/>
            <person name="Schijlen E."/>
            <person name="Tajeshwar N."/>
            <person name="Catarino B."/>
            <person name="Hetherington A.J."/>
            <person name="Saltykova A."/>
            <person name="Bonnot C."/>
            <person name="Breuninger H."/>
            <person name="Symeonidi A."/>
            <person name="Radhakrishnan G.V."/>
            <person name="Van Nieuwerburgh F."/>
            <person name="Deforce D."/>
            <person name="Chang C."/>
            <person name="Karol K.G."/>
            <person name="Hedrich R."/>
            <person name="Ulvskov P."/>
            <person name="Glockner G."/>
            <person name="Delwiche C.F."/>
            <person name="Petrasek J."/>
            <person name="Van de Peer Y."/>
            <person name="Friml J."/>
            <person name="Beilby M."/>
            <person name="Dolan L."/>
            <person name="Kohara Y."/>
            <person name="Sugano S."/>
            <person name="Fujiyama A."/>
            <person name="Delaux P.-M."/>
            <person name="Quint M."/>
            <person name="TheiBen G."/>
            <person name="Hagemann M."/>
            <person name="Harholt J."/>
            <person name="Dunand C."/>
            <person name="Zachgo S."/>
            <person name="Langdale J."/>
            <person name="Maumus F."/>
            <person name="Straeten D.V.D."/>
            <person name="Gould S.B."/>
            <person name="Rensing S.A."/>
        </authorList>
    </citation>
    <scope>NUCLEOTIDE SEQUENCE [LARGE SCALE GENOMIC DNA]</scope>
    <source>
        <strain evidence="2 3">S276</strain>
    </source>
</reference>
<gene>
    <name evidence="2" type="ORF">CBR_g49784</name>
</gene>
<comment type="caution">
    <text evidence="2">The sequence shown here is derived from an EMBL/GenBank/DDBJ whole genome shotgun (WGS) entry which is preliminary data.</text>
</comment>
<name>A0A388M5S0_CHABU</name>
<evidence type="ECO:0000313" key="2">
    <source>
        <dbReference type="EMBL" id="GBG89934.1"/>
    </source>
</evidence>
<dbReference type="Proteomes" id="UP000265515">
    <property type="component" value="Unassembled WGS sequence"/>
</dbReference>
<organism evidence="2 3">
    <name type="scientific">Chara braunii</name>
    <name type="common">Braun's stonewort</name>
    <dbReference type="NCBI Taxonomy" id="69332"/>
    <lineage>
        <taxon>Eukaryota</taxon>
        <taxon>Viridiplantae</taxon>
        <taxon>Streptophyta</taxon>
        <taxon>Charophyceae</taxon>
        <taxon>Charales</taxon>
        <taxon>Characeae</taxon>
        <taxon>Chara</taxon>
    </lineage>
</organism>
<protein>
    <submittedName>
        <fullName evidence="2">Uncharacterized protein</fullName>
    </submittedName>
</protein>
<proteinExistence type="predicted"/>